<name>A0A8S1H5W8_9PELO</name>
<dbReference type="EMBL" id="CAJGYM010000017">
    <property type="protein sequence ID" value="CAD6190731.1"/>
    <property type="molecule type" value="Genomic_DNA"/>
</dbReference>
<feature type="region of interest" description="Disordered" evidence="1">
    <location>
        <begin position="83"/>
        <end position="103"/>
    </location>
</feature>
<evidence type="ECO:0000256" key="1">
    <source>
        <dbReference type="SAM" id="MobiDB-lite"/>
    </source>
</evidence>
<comment type="caution">
    <text evidence="2">The sequence shown here is derived from an EMBL/GenBank/DDBJ whole genome shotgun (WGS) entry which is preliminary data.</text>
</comment>
<evidence type="ECO:0000313" key="2">
    <source>
        <dbReference type="EMBL" id="CAD6190731.1"/>
    </source>
</evidence>
<keyword evidence="3" id="KW-1185">Reference proteome</keyword>
<feature type="compositionally biased region" description="Basic and acidic residues" evidence="1">
    <location>
        <begin position="94"/>
        <end position="103"/>
    </location>
</feature>
<sequence>MNTKKVCRWAPGVVEKKSKKRRLNLHLSADRSIGANSLSGRSRRHSKAFWLEKKEEQGFSENQQWESETFYHRAIMNKFIGNGFGPEAEQQEQEIERNSPGEFSIKQELEDSFDNEKGLVEVEHEEQNNEAELWDLMSPDSSFSGSPPKNERLKRKLEEIGERNSEKVSYAKVSRLIEAEKNGKSL</sequence>
<dbReference type="Proteomes" id="UP000835052">
    <property type="component" value="Unassembled WGS sequence"/>
</dbReference>
<organism evidence="2 3">
    <name type="scientific">Caenorhabditis auriculariae</name>
    <dbReference type="NCBI Taxonomy" id="2777116"/>
    <lineage>
        <taxon>Eukaryota</taxon>
        <taxon>Metazoa</taxon>
        <taxon>Ecdysozoa</taxon>
        <taxon>Nematoda</taxon>
        <taxon>Chromadorea</taxon>
        <taxon>Rhabditida</taxon>
        <taxon>Rhabditina</taxon>
        <taxon>Rhabditomorpha</taxon>
        <taxon>Rhabditoidea</taxon>
        <taxon>Rhabditidae</taxon>
        <taxon>Peloderinae</taxon>
        <taxon>Caenorhabditis</taxon>
    </lineage>
</organism>
<protein>
    <submittedName>
        <fullName evidence="2">Uncharacterized protein</fullName>
    </submittedName>
</protein>
<reference evidence="2" key="1">
    <citation type="submission" date="2020-10" db="EMBL/GenBank/DDBJ databases">
        <authorList>
            <person name="Kikuchi T."/>
        </authorList>
    </citation>
    <scope>NUCLEOTIDE SEQUENCE</scope>
    <source>
        <strain evidence="2">NKZ352</strain>
    </source>
</reference>
<feature type="region of interest" description="Disordered" evidence="1">
    <location>
        <begin position="124"/>
        <end position="152"/>
    </location>
</feature>
<proteinExistence type="predicted"/>
<accession>A0A8S1H5W8</accession>
<gene>
    <name evidence="2" type="ORF">CAUJ_LOCUS6650</name>
</gene>
<dbReference type="AlphaFoldDB" id="A0A8S1H5W8"/>
<evidence type="ECO:0000313" key="3">
    <source>
        <dbReference type="Proteomes" id="UP000835052"/>
    </source>
</evidence>